<feature type="domain" description="GAG-pre-integrase" evidence="6">
    <location>
        <begin position="637"/>
        <end position="710"/>
    </location>
</feature>
<feature type="domain" description="Retroviral polymerase SH3-like" evidence="8">
    <location>
        <begin position="796"/>
        <end position="848"/>
    </location>
</feature>
<dbReference type="InterPro" id="IPR039537">
    <property type="entry name" value="Retrotran_Ty1/copia-like"/>
</dbReference>
<proteinExistence type="predicted"/>
<dbReference type="Gene3D" id="3.30.420.10">
    <property type="entry name" value="Ribonuclease H-like superfamily/Ribonuclease H"/>
    <property type="match status" value="1"/>
</dbReference>
<evidence type="ECO:0000259" key="6">
    <source>
        <dbReference type="Pfam" id="PF13976"/>
    </source>
</evidence>
<dbReference type="Pfam" id="PF14223">
    <property type="entry name" value="Retrotran_gag_2"/>
    <property type="match status" value="1"/>
</dbReference>
<dbReference type="Pfam" id="PF07727">
    <property type="entry name" value="RVT_2"/>
    <property type="match status" value="1"/>
</dbReference>
<evidence type="ECO:0000313" key="9">
    <source>
        <dbReference type="EMBL" id="GEU58031.1"/>
    </source>
</evidence>
<dbReference type="CDD" id="cd09272">
    <property type="entry name" value="RNase_HI_RT_Ty1"/>
    <property type="match status" value="1"/>
</dbReference>
<evidence type="ECO:0000256" key="3">
    <source>
        <dbReference type="ARBA" id="ARBA00022801"/>
    </source>
</evidence>
<dbReference type="InterPro" id="IPR036875">
    <property type="entry name" value="Znf_CCHC_sf"/>
</dbReference>
<dbReference type="InterPro" id="IPR054722">
    <property type="entry name" value="PolX-like_BBD"/>
</dbReference>
<dbReference type="GO" id="GO:0003676">
    <property type="term" value="F:nucleic acid binding"/>
    <property type="evidence" value="ECO:0007669"/>
    <property type="project" value="InterPro"/>
</dbReference>
<feature type="region of interest" description="Disordered" evidence="4">
    <location>
        <begin position="1608"/>
        <end position="1652"/>
    </location>
</feature>
<evidence type="ECO:0000259" key="8">
    <source>
        <dbReference type="Pfam" id="PF25597"/>
    </source>
</evidence>
<feature type="compositionally biased region" description="Acidic residues" evidence="4">
    <location>
        <begin position="1643"/>
        <end position="1652"/>
    </location>
</feature>
<dbReference type="GO" id="GO:0008270">
    <property type="term" value="F:zinc ion binding"/>
    <property type="evidence" value="ECO:0007669"/>
    <property type="project" value="InterPro"/>
</dbReference>
<dbReference type="EMBL" id="BKCJ010003932">
    <property type="protein sequence ID" value="GEU58031.1"/>
    <property type="molecule type" value="Genomic_DNA"/>
</dbReference>
<protein>
    <submittedName>
        <fullName evidence="9">Ribonuclease H-like domain-containing protein</fullName>
    </submittedName>
</protein>
<dbReference type="PANTHER" id="PTHR42648">
    <property type="entry name" value="TRANSPOSASE, PUTATIVE-RELATED"/>
    <property type="match status" value="1"/>
</dbReference>
<dbReference type="InterPro" id="IPR012337">
    <property type="entry name" value="RNaseH-like_sf"/>
</dbReference>
<dbReference type="GO" id="GO:0006508">
    <property type="term" value="P:proteolysis"/>
    <property type="evidence" value="ECO:0007669"/>
    <property type="project" value="UniProtKB-KW"/>
</dbReference>
<dbReference type="InterPro" id="IPR025724">
    <property type="entry name" value="GAG-pre-integrase_dom"/>
</dbReference>
<dbReference type="PANTHER" id="PTHR42648:SF32">
    <property type="entry name" value="RIBONUCLEASE H-LIKE DOMAIN, GAG-PRE-INTEGRASE DOMAIN PROTEIN-RELATED"/>
    <property type="match status" value="1"/>
</dbReference>
<dbReference type="InterPro" id="IPR036397">
    <property type="entry name" value="RNaseH_sf"/>
</dbReference>
<feature type="region of interest" description="Disordered" evidence="4">
    <location>
        <begin position="1470"/>
        <end position="1496"/>
    </location>
</feature>
<evidence type="ECO:0000256" key="2">
    <source>
        <dbReference type="ARBA" id="ARBA00022723"/>
    </source>
</evidence>
<dbReference type="InterPro" id="IPR013103">
    <property type="entry name" value="RVT_2"/>
</dbReference>
<evidence type="ECO:0000256" key="4">
    <source>
        <dbReference type="SAM" id="MobiDB-lite"/>
    </source>
</evidence>
<keyword evidence="2" id="KW-0479">Metal-binding</keyword>
<gene>
    <name evidence="9" type="ORF">Tci_030009</name>
</gene>
<evidence type="ECO:0000256" key="1">
    <source>
        <dbReference type="ARBA" id="ARBA00022670"/>
    </source>
</evidence>
<sequence length="1687" mass="192170">MLPQQLDFFDVELEEGLEEGLEEVQGQLELDELHSMKEVQMGLELDEVQRLQEYLVQEMKLDEGTRSVGRECVEEDKRPDSSWLRLVIDSGPKDKDDRTYKDAKSLFAAIETRFGGNEATKKTHKTLLKQIYENFSTPSIESLDSIFNRLQKIVSQLAILGEFISQEDLNLKFLRSMPSEWNTHVVVWRNKPDLDTMSIDDLYNNFKILAPLSMRAKRFFHKTGKKITINGSDKAGFDKSKVECYNCHKMGYFTKECRGPRNQDSRNRYQDSSRRTVHVEESPSKAMVAINRVGFDWSYMVEDEVPTNMALMAFLDFEDRVLDNKDCSVESPVVVEKKTVVLIIAKVEAVRPKQQEKPVRNIARYAEIYMSQGLRGNQRNWNNLKSQQLGSNFVIYNKAGFVCGSFDHLQAGCNYHQRERVVNGNNYTRVHCNYSAKKAHPSAHRNMSSRVVLMKTGLRLLNTTRPRVVNTARPNSAVGNVVKANQVNAVKALACWVWRPTKPNGASITLKRHNYIDGHPQKVQEDQGYVDSRCSRHMAGNMSYLSDFKEFNGGYVTFDGGANGGRITVKGTIKTGNLDFEDVYFVNGLKFNLFSVSQMYDKKNNVLFTNTKCLVLSPNFKLPDESQILLRVSRNKNMYSVDMKKIVPKESLTCLVAKATLDESMIWHRRLGHIKFKNINKLVKDNLVRGLPSKYFENDQTCIACLKGKQHKASCILKKFITEIENLVDKKVKVIRCDNGTEFKNSVMNDFCAMKGIRREFRNRVLVVKPHNKTLYELIRGRTPSLSFMRPFRCHVTILNTLDYLGKFDGKCDEGFFVGYSLNSKAFRVYKTRTRKVEDNLHVRFLKDNPIIAGDGPKWLFDIDVLTKSMNYVPVVAGTNSNGFAGTKDSIGADKKSGASNELNSAFEVPGLENIDTYDDFEEEADFTNLESSIHVSPTLTTRIHKKHPLKQEVYVCQPLGFEDPDRPDKVYKVVKALYDLHQDPRAWYETLAKYLLGNGFYRGKIYQTIKLQKPRLQVKQKEDGIFISHDKYVTKVLRKFNFLDVKSTSTLVDTKKTLVKDADGDDYVYVPDFKSPKVSHLYVVKRFFKYLKGHPKLGLWYPRDSLFKLVAYTDSDYTGASLDKKSTTGDCQFLGSRLISLQCKKQTMVATSTTEAEYVEQSGMVGFGEMIQYNLIIGLSMPTGEKTATVRTVDNGEQEITATVDGKEFTVTKASVMRHLQLAVQMKKRLLNPHNKNYIAPTLTSKLFSNMKRGFSREHTPLFLSMLAIQAEEGEDEVIYKEWNDRVEKAATTAASIDAEQASGGSPRCQEAMGVPLLRLGPRGLKLRVKKLEKKKKKVRTPQPLKRRLFKVRVESSVEENLDEEGPSKQGRSMIEEIDQDTGVTLVQIDAEDQERFNDETYFDACTPTQTYTRRRRAVSTGSGGISTASRLFSTAEESVSTAGASMPVSTVGMVQRVNISISSPVVVKDKGEGKMEESKDEQTKRTKLQQEQDRLGDEAVVRIQEELEEKERQRMARRKRYFVAQKPKAKRNKPMTQAQQRTYMSTYIKNVGSYTLNQLKKLSFDEIKKLFETTMKIVNIFVPIETEVRGRASELAAGSSQATITNSAEVGSSKRAAEAELDYEGSKRQKTNEASGSVQEQPDEEENELSQEDLQHMMMVVPVEEVYVEALQVKYPIIDWEIYTK</sequence>
<dbReference type="Pfam" id="PF13976">
    <property type="entry name" value="gag_pre-integrs"/>
    <property type="match status" value="1"/>
</dbReference>
<evidence type="ECO:0000259" key="7">
    <source>
        <dbReference type="Pfam" id="PF22936"/>
    </source>
</evidence>
<organism evidence="9">
    <name type="scientific">Tanacetum cinerariifolium</name>
    <name type="common">Dalmatian daisy</name>
    <name type="synonym">Chrysanthemum cinerariifolium</name>
    <dbReference type="NCBI Taxonomy" id="118510"/>
    <lineage>
        <taxon>Eukaryota</taxon>
        <taxon>Viridiplantae</taxon>
        <taxon>Streptophyta</taxon>
        <taxon>Embryophyta</taxon>
        <taxon>Tracheophyta</taxon>
        <taxon>Spermatophyta</taxon>
        <taxon>Magnoliopsida</taxon>
        <taxon>eudicotyledons</taxon>
        <taxon>Gunneridae</taxon>
        <taxon>Pentapetalae</taxon>
        <taxon>asterids</taxon>
        <taxon>campanulids</taxon>
        <taxon>Asterales</taxon>
        <taxon>Asteraceae</taxon>
        <taxon>Asteroideae</taxon>
        <taxon>Anthemideae</taxon>
        <taxon>Anthemidinae</taxon>
        <taxon>Tanacetum</taxon>
    </lineage>
</organism>
<dbReference type="GO" id="GO:0008233">
    <property type="term" value="F:peptidase activity"/>
    <property type="evidence" value="ECO:0007669"/>
    <property type="project" value="UniProtKB-KW"/>
</dbReference>
<evidence type="ECO:0000259" key="5">
    <source>
        <dbReference type="Pfam" id="PF07727"/>
    </source>
</evidence>
<keyword evidence="3" id="KW-0378">Hydrolase</keyword>
<dbReference type="Pfam" id="PF22936">
    <property type="entry name" value="Pol_BBD"/>
    <property type="match status" value="1"/>
</dbReference>
<dbReference type="Pfam" id="PF25597">
    <property type="entry name" value="SH3_retrovirus"/>
    <property type="match status" value="1"/>
</dbReference>
<keyword evidence="1" id="KW-0645">Protease</keyword>
<dbReference type="InterPro" id="IPR057670">
    <property type="entry name" value="SH3_retrovirus"/>
</dbReference>
<accession>A0A6L2L898</accession>
<feature type="domain" description="Retrovirus-related Pol polyprotein from transposon TNT 1-94-like beta-barrel" evidence="7">
    <location>
        <begin position="529"/>
        <end position="602"/>
    </location>
</feature>
<dbReference type="SUPFAM" id="SSF57756">
    <property type="entry name" value="Retrovirus zinc finger-like domains"/>
    <property type="match status" value="1"/>
</dbReference>
<reference evidence="9" key="1">
    <citation type="journal article" date="2019" name="Sci. Rep.">
        <title>Draft genome of Tanacetum cinerariifolium, the natural source of mosquito coil.</title>
        <authorList>
            <person name="Yamashiro T."/>
            <person name="Shiraishi A."/>
            <person name="Satake H."/>
            <person name="Nakayama K."/>
        </authorList>
    </citation>
    <scope>NUCLEOTIDE SEQUENCE</scope>
</reference>
<name>A0A6L2L898_TANCI</name>
<feature type="domain" description="Reverse transcriptase Ty1/copia-type" evidence="5">
    <location>
        <begin position="950"/>
        <end position="1005"/>
    </location>
</feature>
<comment type="caution">
    <text evidence="9">The sequence shown here is derived from an EMBL/GenBank/DDBJ whole genome shotgun (WGS) entry which is preliminary data.</text>
</comment>
<dbReference type="SUPFAM" id="SSF53098">
    <property type="entry name" value="Ribonuclease H-like"/>
    <property type="match status" value="1"/>
</dbReference>